<sequence>MVSPGILLGALSWGGAKVLLLPAKCQPMPKAAGSSPHCTWRAGLDAALLNSYLWLQWFACSILEVSQT</sequence>
<accession>A0A6A0ABV9</accession>
<name>A0A6A0ABV9_HAELA</name>
<evidence type="ECO:0000313" key="2">
    <source>
        <dbReference type="Proteomes" id="UP000485058"/>
    </source>
</evidence>
<comment type="caution">
    <text evidence="1">The sequence shown here is derived from an EMBL/GenBank/DDBJ whole genome shotgun (WGS) entry which is preliminary data.</text>
</comment>
<dbReference type="AlphaFoldDB" id="A0A6A0ABV9"/>
<dbReference type="EMBL" id="BLLF01004730">
    <property type="protein sequence ID" value="GFH30148.1"/>
    <property type="molecule type" value="Genomic_DNA"/>
</dbReference>
<dbReference type="Proteomes" id="UP000485058">
    <property type="component" value="Unassembled WGS sequence"/>
</dbReference>
<organism evidence="1 2">
    <name type="scientific">Haematococcus lacustris</name>
    <name type="common">Green alga</name>
    <name type="synonym">Haematococcus pluvialis</name>
    <dbReference type="NCBI Taxonomy" id="44745"/>
    <lineage>
        <taxon>Eukaryota</taxon>
        <taxon>Viridiplantae</taxon>
        <taxon>Chlorophyta</taxon>
        <taxon>core chlorophytes</taxon>
        <taxon>Chlorophyceae</taxon>
        <taxon>CS clade</taxon>
        <taxon>Chlamydomonadales</taxon>
        <taxon>Haematococcaceae</taxon>
        <taxon>Haematococcus</taxon>
    </lineage>
</organism>
<proteinExistence type="predicted"/>
<evidence type="ECO:0000313" key="1">
    <source>
        <dbReference type="EMBL" id="GFH30148.1"/>
    </source>
</evidence>
<keyword evidence="2" id="KW-1185">Reference proteome</keyword>
<reference evidence="1 2" key="1">
    <citation type="submission" date="2020-02" db="EMBL/GenBank/DDBJ databases">
        <title>Draft genome sequence of Haematococcus lacustris strain NIES-144.</title>
        <authorList>
            <person name="Morimoto D."/>
            <person name="Nakagawa S."/>
            <person name="Yoshida T."/>
            <person name="Sawayama S."/>
        </authorList>
    </citation>
    <scope>NUCLEOTIDE SEQUENCE [LARGE SCALE GENOMIC DNA]</scope>
    <source>
        <strain evidence="1 2">NIES-144</strain>
    </source>
</reference>
<protein>
    <submittedName>
        <fullName evidence="1">Uncharacterized protein</fullName>
    </submittedName>
</protein>
<gene>
    <name evidence="1" type="ORF">HaLaN_28942</name>
</gene>